<dbReference type="RefSeq" id="WP_201370476.1">
    <property type="nucleotide sequence ID" value="NZ_BNJG01000001.1"/>
</dbReference>
<name>A0ABQ3UMP4_9CHLR</name>
<organism evidence="3 4">
    <name type="scientific">Ktedonobacter robiniae</name>
    <dbReference type="NCBI Taxonomy" id="2778365"/>
    <lineage>
        <taxon>Bacteria</taxon>
        <taxon>Bacillati</taxon>
        <taxon>Chloroflexota</taxon>
        <taxon>Ktedonobacteria</taxon>
        <taxon>Ktedonobacterales</taxon>
        <taxon>Ktedonobacteraceae</taxon>
        <taxon>Ktedonobacter</taxon>
    </lineage>
</organism>
<dbReference type="PANTHER" id="PTHR43244:SF1">
    <property type="entry name" value="5,10-METHYLENETETRAHYDROMETHANOPTERIN REDUCTASE"/>
    <property type="match status" value="1"/>
</dbReference>
<dbReference type="CDD" id="cd01097">
    <property type="entry name" value="Tetrahydromethanopterin_reductase"/>
    <property type="match status" value="1"/>
</dbReference>
<dbReference type="InterPro" id="IPR050564">
    <property type="entry name" value="F420-G6PD/mer"/>
</dbReference>
<dbReference type="Proteomes" id="UP000654345">
    <property type="component" value="Unassembled WGS sequence"/>
</dbReference>
<reference evidence="3 4" key="1">
    <citation type="journal article" date="2021" name="Int. J. Syst. Evol. Microbiol.">
        <title>Reticulibacter mediterranei gen. nov., sp. nov., within the new family Reticulibacteraceae fam. nov., and Ktedonospora formicarum gen. nov., sp. nov., Ktedonobacter robiniae sp. nov., Dictyobacter formicarum sp. nov. and Dictyobacter arantiisoli sp. nov., belonging to the class Ktedonobacteria.</title>
        <authorList>
            <person name="Yabe S."/>
            <person name="Zheng Y."/>
            <person name="Wang C.M."/>
            <person name="Sakai Y."/>
            <person name="Abe K."/>
            <person name="Yokota A."/>
            <person name="Donadio S."/>
            <person name="Cavaletti L."/>
            <person name="Monciardini P."/>
        </authorList>
    </citation>
    <scope>NUCLEOTIDE SEQUENCE [LARGE SCALE GENOMIC DNA]</scope>
    <source>
        <strain evidence="3 4">SOSP1-30</strain>
    </source>
</reference>
<evidence type="ECO:0000256" key="1">
    <source>
        <dbReference type="ARBA" id="ARBA00023002"/>
    </source>
</evidence>
<dbReference type="EMBL" id="BNJG01000001">
    <property type="protein sequence ID" value="GHO53682.1"/>
    <property type="molecule type" value="Genomic_DNA"/>
</dbReference>
<dbReference type="PANTHER" id="PTHR43244">
    <property type="match status" value="1"/>
</dbReference>
<dbReference type="InterPro" id="IPR011251">
    <property type="entry name" value="Luciferase-like_dom"/>
</dbReference>
<feature type="domain" description="Luciferase-like" evidence="2">
    <location>
        <begin position="29"/>
        <end position="303"/>
    </location>
</feature>
<dbReference type="Pfam" id="PF00296">
    <property type="entry name" value="Bac_luciferase"/>
    <property type="match status" value="1"/>
</dbReference>
<evidence type="ECO:0000259" key="2">
    <source>
        <dbReference type="Pfam" id="PF00296"/>
    </source>
</evidence>
<sequence length="335" mass="36720">MMQQEKYPSIAATPRSIRDRVGIFSEATDILDAIARVCEAEQAGVQQIWAQNAGDADLVTFFAAVATQTERIRLGSAIVPVYTRHPLTLARQVFAIEDLAPRRLRLGIGPGNKMLIENSYGLAQTTPLAYLQEYLEILRGVFKGGAVSHHGKFFNVEHILLNTSKQNMSRSASVPLLTSAVGLKAFRLAGEIADGAISWACPIPYLLESALPELRAGAEEQGRPVPPIIAHVRVALSTDEAKVRSKMRQGVQFAARFSSFTQMWASAGFPRAANGNEEEIDALVRTLVISGTEETIRHRLRELLASSLDELMLQLVPIADEESERKQLLHLVGSL</sequence>
<dbReference type="SUPFAM" id="SSF51679">
    <property type="entry name" value="Bacterial luciferase-like"/>
    <property type="match status" value="1"/>
</dbReference>
<proteinExistence type="predicted"/>
<keyword evidence="1" id="KW-0560">Oxidoreductase</keyword>
<accession>A0ABQ3UMP4</accession>
<comment type="caution">
    <text evidence="3">The sequence shown here is derived from an EMBL/GenBank/DDBJ whole genome shotgun (WGS) entry which is preliminary data.</text>
</comment>
<dbReference type="InterPro" id="IPR036661">
    <property type="entry name" value="Luciferase-like_sf"/>
</dbReference>
<keyword evidence="4" id="KW-1185">Reference proteome</keyword>
<evidence type="ECO:0000313" key="4">
    <source>
        <dbReference type="Proteomes" id="UP000654345"/>
    </source>
</evidence>
<evidence type="ECO:0000313" key="3">
    <source>
        <dbReference type="EMBL" id="GHO53682.1"/>
    </source>
</evidence>
<gene>
    <name evidence="3" type="ORF">KSB_21570</name>
</gene>
<protein>
    <submittedName>
        <fullName evidence="3">LLM class F420-dependent oxidoreductase</fullName>
    </submittedName>
</protein>
<dbReference type="Gene3D" id="3.20.20.30">
    <property type="entry name" value="Luciferase-like domain"/>
    <property type="match status" value="1"/>
</dbReference>